<protein>
    <submittedName>
        <fullName evidence="1">Uncharacterized protein</fullName>
    </submittedName>
</protein>
<reference evidence="2" key="1">
    <citation type="journal article" date="2022" name="Mol. Ecol. Resour.">
        <title>The genomes of chicory, endive, great burdock and yacon provide insights into Asteraceae palaeo-polyploidization history and plant inulin production.</title>
        <authorList>
            <person name="Fan W."/>
            <person name="Wang S."/>
            <person name="Wang H."/>
            <person name="Wang A."/>
            <person name="Jiang F."/>
            <person name="Liu H."/>
            <person name="Zhao H."/>
            <person name="Xu D."/>
            <person name="Zhang Y."/>
        </authorList>
    </citation>
    <scope>NUCLEOTIDE SEQUENCE [LARGE SCALE GENOMIC DNA]</scope>
    <source>
        <strain evidence="2">cv. Yunnan</strain>
    </source>
</reference>
<organism evidence="1 2">
    <name type="scientific">Smallanthus sonchifolius</name>
    <dbReference type="NCBI Taxonomy" id="185202"/>
    <lineage>
        <taxon>Eukaryota</taxon>
        <taxon>Viridiplantae</taxon>
        <taxon>Streptophyta</taxon>
        <taxon>Embryophyta</taxon>
        <taxon>Tracheophyta</taxon>
        <taxon>Spermatophyta</taxon>
        <taxon>Magnoliopsida</taxon>
        <taxon>eudicotyledons</taxon>
        <taxon>Gunneridae</taxon>
        <taxon>Pentapetalae</taxon>
        <taxon>asterids</taxon>
        <taxon>campanulids</taxon>
        <taxon>Asterales</taxon>
        <taxon>Asteraceae</taxon>
        <taxon>Asteroideae</taxon>
        <taxon>Heliantheae alliance</taxon>
        <taxon>Millerieae</taxon>
        <taxon>Smallanthus</taxon>
    </lineage>
</organism>
<dbReference type="EMBL" id="CM042044">
    <property type="protein sequence ID" value="KAI3685980.1"/>
    <property type="molecule type" value="Genomic_DNA"/>
</dbReference>
<gene>
    <name evidence="1" type="ORF">L1987_79649</name>
</gene>
<keyword evidence="2" id="KW-1185">Reference proteome</keyword>
<reference evidence="1 2" key="2">
    <citation type="journal article" date="2022" name="Mol. Ecol. Resour.">
        <title>The genomes of chicory, endive, great burdock and yacon provide insights into Asteraceae paleo-polyploidization history and plant inulin production.</title>
        <authorList>
            <person name="Fan W."/>
            <person name="Wang S."/>
            <person name="Wang H."/>
            <person name="Wang A."/>
            <person name="Jiang F."/>
            <person name="Liu H."/>
            <person name="Zhao H."/>
            <person name="Xu D."/>
            <person name="Zhang Y."/>
        </authorList>
    </citation>
    <scope>NUCLEOTIDE SEQUENCE [LARGE SCALE GENOMIC DNA]</scope>
    <source>
        <strain evidence="2">cv. Yunnan</strain>
        <tissue evidence="1">Leaves</tissue>
    </source>
</reference>
<proteinExistence type="predicted"/>
<accession>A0ACB8YLM6</accession>
<dbReference type="Proteomes" id="UP001056120">
    <property type="component" value="Linkage Group LG27"/>
</dbReference>
<name>A0ACB8YLM6_9ASTR</name>
<evidence type="ECO:0000313" key="2">
    <source>
        <dbReference type="Proteomes" id="UP001056120"/>
    </source>
</evidence>
<sequence length="233" mass="26035">MANSGDGDKFGSLIIPNSHRTASQEEKLQSCPFARELKAFPDNIQASEQDTGIAIFTLPESSDEYHTPPEHQSCSQNSSNDGQVPPTKISALDQDIESGRVGDEDPIPVDEDLGFPEKSPRVLEDNSTHPIDKNDTDQMDVDGTHQVFDEMPHRKQEKRKLPFTMKTRNQNSKCSKHEAFTSSLNKVLKMVGEGRSRGGDEDADVDIDFLEAAKMRGLTFPCPRWWRGKGFKD</sequence>
<comment type="caution">
    <text evidence="1">The sequence shown here is derived from an EMBL/GenBank/DDBJ whole genome shotgun (WGS) entry which is preliminary data.</text>
</comment>
<evidence type="ECO:0000313" key="1">
    <source>
        <dbReference type="EMBL" id="KAI3685980.1"/>
    </source>
</evidence>